<dbReference type="EMBL" id="FMSV02000086">
    <property type="protein sequence ID" value="SEH04717.1"/>
    <property type="molecule type" value="Genomic_DNA"/>
</dbReference>
<dbReference type="RefSeq" id="WP_103918755.1">
    <property type="nucleotide sequence ID" value="NZ_FMSV02000086.1"/>
</dbReference>
<accession>A0A1H6F3I9</accession>
<name>A0A1H6F3I9_9GAMM</name>
<gene>
    <name evidence="1" type="ORF">MBHS_00566</name>
</gene>
<keyword evidence="2" id="KW-1185">Reference proteome</keyword>
<evidence type="ECO:0000313" key="2">
    <source>
        <dbReference type="Proteomes" id="UP000236724"/>
    </source>
</evidence>
<dbReference type="AlphaFoldDB" id="A0A1H6F3I9"/>
<sequence length="568" mass="61584">MIKRFILLIILLTHATITYADLLTVTGTGLERFYVYDALDKELKGQANTNETLNLPSGSYSIHLHDVTQQVTLTGQNLTVQTGTLQMDGSGHFSYSVYDEFERERYGSTSYTHESMALLPGKYVAVLNDSKQTFTITAKNSTVLTPGYITVKGTGQDSYYVYNEFGRDIKGSSLYTNKTKEIFAGTYQLSLNGSTTLVTVEPGKTTEVSAGQVRLNGIGLNYYHIYDELGIALLNYSSRKTNEICELFAGAYTLRLNGINQAVTVNTGALTETDAGLLIIPGIDQDSYFLSDTQNQRLSYSTYKAGRRLELFPATYTLKNSTTDVTQNITLTADLSQMDNADFSAGYAAAITRCKTNPSACSIHINATQSTDTQAGISHCQQNPDACGLFNQQQLDSATADAQTAAQTEAQEACATDPASCGITSCEQDPGSCGLFTQQQIESAETTAQTEAQQACATDPASCGITSCEQDPGSCGLFTQQQIESAETTVQTETRQACAANPISCGITTAASPSPAAILDMTFKLHVPELIYQPLVGEAQNLWADFHFYNNSPEQMLLFELQDYGINP</sequence>
<dbReference type="Proteomes" id="UP000236724">
    <property type="component" value="Unassembled WGS sequence"/>
</dbReference>
<proteinExistence type="predicted"/>
<organism evidence="1 2">
    <name type="scientific">Candidatus Venteria ishoeyi</name>
    <dbReference type="NCBI Taxonomy" id="1899563"/>
    <lineage>
        <taxon>Bacteria</taxon>
        <taxon>Pseudomonadati</taxon>
        <taxon>Pseudomonadota</taxon>
        <taxon>Gammaproteobacteria</taxon>
        <taxon>Thiotrichales</taxon>
        <taxon>Thiotrichaceae</taxon>
        <taxon>Venteria</taxon>
    </lineage>
</organism>
<protein>
    <submittedName>
        <fullName evidence="1">Uncharacterized protein</fullName>
    </submittedName>
</protein>
<evidence type="ECO:0000313" key="1">
    <source>
        <dbReference type="EMBL" id="SEH04717.1"/>
    </source>
</evidence>
<reference evidence="1 2" key="1">
    <citation type="submission" date="2016-10" db="EMBL/GenBank/DDBJ databases">
        <authorList>
            <person name="de Groot N.N."/>
        </authorList>
    </citation>
    <scope>NUCLEOTIDE SEQUENCE [LARGE SCALE GENOMIC DNA]</scope>
    <source>
        <strain evidence="1">MBHS1</strain>
    </source>
</reference>